<feature type="compositionally biased region" description="Polar residues" evidence="1">
    <location>
        <begin position="133"/>
        <end position="154"/>
    </location>
</feature>
<comment type="caution">
    <text evidence="2">The sequence shown here is derived from an EMBL/GenBank/DDBJ whole genome shotgun (WGS) entry which is preliminary data.</text>
</comment>
<accession>A0A1Q8S3C3</accession>
<dbReference type="OrthoDB" id="10263226at2759"/>
<feature type="compositionally biased region" description="Polar residues" evidence="1">
    <location>
        <begin position="268"/>
        <end position="282"/>
    </location>
</feature>
<dbReference type="Gene3D" id="3.30.230.10">
    <property type="match status" value="1"/>
</dbReference>
<proteinExistence type="predicted"/>
<dbReference type="Proteomes" id="UP000186583">
    <property type="component" value="Unassembled WGS sequence"/>
</dbReference>
<sequence length="719" mass="80664">MKKLIEIYKTHLRRLMGVDKSSKTVSKPFIRLNIECILGSYDPNVTTAKDEVIFANEAKVLSLFEELCKETYHPVAAEVKIVEENAQAEKPNAKWNSPLLQVGYDGEIFGELLQYPELDKTLDADETPAGLPSPSSVQGPTSLSERVNRSNHLTVNAKVQHVATRADSSNDVDDCSEARSGNLARDVAKSAHDAQPELTGNPSKGKFHENQRSSYEGSSQPSETRQIKLRLGWEVNMSRDDTASPEANTQTILLNPPQMDVTEYLQSQRVAQTQRDNPNPWSLAQKAARARGTQDENGLQTSAQPTQGSESAGIAASHKWSFTPTMEESMQQGPAVDSDIRIEDRESLPVQQSRHHRIHALRRGDFYEADDLESQTLHLAAIQPGRDHVLRRQEELGILRNEVNFQPLGVRHNVDDFEIGLERGAGVRQRAFAKTPHPLAEVERESGFGTPPFSSSPMNKPFRVPFQLRPGTQNQKGQVRATQGVAKADNRMTDGLRQSKITFQGHGLPRHKDTADDSSGPVRPACDDIMDSFSGAAGSRYPRCRVSPSPSEQEMNAALERLDALRPRTISTGHNHRGESIDERGRSLSRRPTTTVPNMSPRRYLNKRLVSRSRSRTKTHKRMRSEMLPFERVFSEPHTRMQLVTLDHHKIREQIFNASEDLYVLRGVQQYAFPLEQYEMDDVGKKLQEAFSAWAQERYGAGMELEIDIGVLFKGLNSE</sequence>
<dbReference type="SUPFAM" id="SSF54211">
    <property type="entry name" value="Ribosomal protein S5 domain 2-like"/>
    <property type="match status" value="1"/>
</dbReference>
<feature type="compositionally biased region" description="Low complexity" evidence="1">
    <location>
        <begin position="447"/>
        <end position="457"/>
    </location>
</feature>
<feature type="region of interest" description="Disordered" evidence="1">
    <location>
        <begin position="436"/>
        <end position="459"/>
    </location>
</feature>
<dbReference type="InterPro" id="IPR020568">
    <property type="entry name" value="Ribosomal_Su5_D2-typ_SF"/>
</dbReference>
<gene>
    <name evidence="2" type="ORF">CCHL11_05101</name>
</gene>
<keyword evidence="3" id="KW-1185">Reference proteome</keyword>
<protein>
    <submittedName>
        <fullName evidence="2">Uncharacterized protein</fullName>
    </submittedName>
</protein>
<evidence type="ECO:0000313" key="3">
    <source>
        <dbReference type="Proteomes" id="UP000186583"/>
    </source>
</evidence>
<feature type="region of interest" description="Disordered" evidence="1">
    <location>
        <begin position="570"/>
        <end position="600"/>
    </location>
</feature>
<feature type="compositionally biased region" description="Polar residues" evidence="1">
    <location>
        <begin position="212"/>
        <end position="224"/>
    </location>
</feature>
<evidence type="ECO:0000313" key="2">
    <source>
        <dbReference type="EMBL" id="OLN95958.1"/>
    </source>
</evidence>
<dbReference type="EMBL" id="MPGH01000026">
    <property type="protein sequence ID" value="OLN95958.1"/>
    <property type="molecule type" value="Genomic_DNA"/>
</dbReference>
<feature type="compositionally biased region" description="Basic and acidic residues" evidence="1">
    <location>
        <begin position="186"/>
        <end position="195"/>
    </location>
</feature>
<feature type="region of interest" description="Disordered" evidence="1">
    <location>
        <begin position="123"/>
        <end position="225"/>
    </location>
</feature>
<dbReference type="STRING" id="708187.A0A1Q8S3C3"/>
<dbReference type="InterPro" id="IPR014721">
    <property type="entry name" value="Ribsml_uS5_D2-typ_fold_subgr"/>
</dbReference>
<evidence type="ECO:0000256" key="1">
    <source>
        <dbReference type="SAM" id="MobiDB-lite"/>
    </source>
</evidence>
<dbReference type="AlphaFoldDB" id="A0A1Q8S3C3"/>
<feature type="compositionally biased region" description="Polar residues" evidence="1">
    <location>
        <begin position="295"/>
        <end position="310"/>
    </location>
</feature>
<reference evidence="2 3" key="1">
    <citation type="submission" date="2016-11" db="EMBL/GenBank/DDBJ databases">
        <title>Draft Genome Assembly of Colletotrichum chlorophyti a pathogen of herbaceous plants.</title>
        <authorList>
            <person name="Gan P."/>
            <person name="Narusaka M."/>
            <person name="Tsushima A."/>
            <person name="Narusaka Y."/>
            <person name="Takano Y."/>
            <person name="Shirasu K."/>
        </authorList>
    </citation>
    <scope>NUCLEOTIDE SEQUENCE [LARGE SCALE GENOMIC DNA]</scope>
    <source>
        <strain evidence="2 3">NTL11</strain>
    </source>
</reference>
<organism evidence="2 3">
    <name type="scientific">Colletotrichum chlorophyti</name>
    <dbReference type="NCBI Taxonomy" id="708187"/>
    <lineage>
        <taxon>Eukaryota</taxon>
        <taxon>Fungi</taxon>
        <taxon>Dikarya</taxon>
        <taxon>Ascomycota</taxon>
        <taxon>Pezizomycotina</taxon>
        <taxon>Sordariomycetes</taxon>
        <taxon>Hypocreomycetidae</taxon>
        <taxon>Glomerellales</taxon>
        <taxon>Glomerellaceae</taxon>
        <taxon>Colletotrichum</taxon>
    </lineage>
</organism>
<feature type="compositionally biased region" description="Basic and acidic residues" evidence="1">
    <location>
        <begin position="576"/>
        <end position="586"/>
    </location>
</feature>
<name>A0A1Q8S3C3_9PEZI</name>
<feature type="region of interest" description="Disordered" evidence="1">
    <location>
        <begin position="268"/>
        <end position="315"/>
    </location>
</feature>